<dbReference type="GO" id="GO:0030313">
    <property type="term" value="C:cell envelope"/>
    <property type="evidence" value="ECO:0007669"/>
    <property type="project" value="UniProtKB-SubCell"/>
</dbReference>
<organism evidence="6 7">
    <name type="scientific">Pantoea rwandensis</name>
    <dbReference type="NCBI Taxonomy" id="1076550"/>
    <lineage>
        <taxon>Bacteria</taxon>
        <taxon>Pseudomonadati</taxon>
        <taxon>Pseudomonadota</taxon>
        <taxon>Gammaproteobacteria</taxon>
        <taxon>Enterobacterales</taxon>
        <taxon>Erwiniaceae</taxon>
        <taxon>Pantoea</taxon>
    </lineage>
</organism>
<evidence type="ECO:0000256" key="1">
    <source>
        <dbReference type="ARBA" id="ARBA00004196"/>
    </source>
</evidence>
<comment type="caution">
    <text evidence="6">The sequence shown here is derived from an EMBL/GenBank/DDBJ whole genome shotgun (WGS) entry which is preliminary data.</text>
</comment>
<dbReference type="OrthoDB" id="4827464at2"/>
<dbReference type="SUPFAM" id="SSF53822">
    <property type="entry name" value="Periplasmic binding protein-like I"/>
    <property type="match status" value="1"/>
</dbReference>
<evidence type="ECO:0000259" key="5">
    <source>
        <dbReference type="Pfam" id="PF13407"/>
    </source>
</evidence>
<evidence type="ECO:0000256" key="2">
    <source>
        <dbReference type="ARBA" id="ARBA00007639"/>
    </source>
</evidence>
<gene>
    <name evidence="6" type="ORF">HA51_01380</name>
</gene>
<keyword evidence="3 4" id="KW-0732">Signal</keyword>
<dbReference type="Pfam" id="PF13407">
    <property type="entry name" value="Peripla_BP_4"/>
    <property type="match status" value="1"/>
</dbReference>
<comment type="similarity">
    <text evidence="2">Belongs to the bacterial solute-binding protein 2 family.</text>
</comment>
<comment type="subcellular location">
    <subcellularLocation>
        <location evidence="1">Cell envelope</location>
    </subcellularLocation>
</comment>
<dbReference type="InterPro" id="IPR028082">
    <property type="entry name" value="Peripla_BP_I"/>
</dbReference>
<dbReference type="EMBL" id="MLFR01000001">
    <property type="protein sequence ID" value="ORM71752.1"/>
    <property type="molecule type" value="Genomic_DNA"/>
</dbReference>
<evidence type="ECO:0000256" key="4">
    <source>
        <dbReference type="SAM" id="SignalP"/>
    </source>
</evidence>
<dbReference type="RefSeq" id="WP_084931434.1">
    <property type="nucleotide sequence ID" value="NZ_MLFR01000001.1"/>
</dbReference>
<dbReference type="PANTHER" id="PTHR46847">
    <property type="entry name" value="D-ALLOSE-BINDING PERIPLASMIC PROTEIN-RELATED"/>
    <property type="match status" value="1"/>
</dbReference>
<evidence type="ECO:0000256" key="3">
    <source>
        <dbReference type="ARBA" id="ARBA00022729"/>
    </source>
</evidence>
<dbReference type="GO" id="GO:0030246">
    <property type="term" value="F:carbohydrate binding"/>
    <property type="evidence" value="ECO:0007669"/>
    <property type="project" value="UniProtKB-ARBA"/>
</dbReference>
<dbReference type="InterPro" id="IPR025997">
    <property type="entry name" value="SBP_2_dom"/>
</dbReference>
<proteinExistence type="inferred from homology"/>
<evidence type="ECO:0000313" key="6">
    <source>
        <dbReference type="EMBL" id="ORM71752.1"/>
    </source>
</evidence>
<dbReference type="Proteomes" id="UP000193558">
    <property type="component" value="Unassembled WGS sequence"/>
</dbReference>
<feature type="signal peptide" evidence="4">
    <location>
        <begin position="1"/>
        <end position="21"/>
    </location>
</feature>
<evidence type="ECO:0000313" key="7">
    <source>
        <dbReference type="Proteomes" id="UP000193558"/>
    </source>
</evidence>
<name>A0A1X1D4Y4_9GAMM</name>
<feature type="chain" id="PRO_5012574980" evidence="4">
    <location>
        <begin position="22"/>
        <end position="308"/>
    </location>
</feature>
<sequence>MKTSKLVIAGLTAAAIFSVQAKEMKVGVALANFDLNFISILKGQMETELKNEHLGGQFVDAKGDVAVQVQQVDDFINQGVDAIILNPVDTQGVLPMMNAAKNAGIPLIFVNRKPEVKLSGNMAYVGSDSALGGEMEMEALAKKMNYKGNVAILMGALSNEEARERTRATEAVIAKYKDMKVVEKQTAKWQRNEAVDVVSSWLLNGTPIDAIAANNDEMAIGAVMALNQAKNTKVLVAGIDGTPDGVKFVQNGGMALTIFQDARGQATGSVKVARALLDKQKIDAYTWVPYKTITPDNVKDFVVTLQKK</sequence>
<feature type="domain" description="Periplasmic binding protein" evidence="5">
    <location>
        <begin position="26"/>
        <end position="281"/>
    </location>
</feature>
<accession>A0A1X1D4Y4</accession>
<protein>
    <submittedName>
        <fullName evidence="6">Rhizopine-binding protein</fullName>
    </submittedName>
</protein>
<dbReference type="Gene3D" id="3.40.50.2300">
    <property type="match status" value="2"/>
</dbReference>
<dbReference type="PANTHER" id="PTHR46847:SF1">
    <property type="entry name" value="D-ALLOSE-BINDING PERIPLASMIC PROTEIN-RELATED"/>
    <property type="match status" value="1"/>
</dbReference>
<dbReference type="GO" id="GO:0055085">
    <property type="term" value="P:transmembrane transport"/>
    <property type="evidence" value="ECO:0007669"/>
    <property type="project" value="UniProtKB-ARBA"/>
</dbReference>
<dbReference type="AlphaFoldDB" id="A0A1X1D4Y4"/>
<reference evidence="6 7" key="1">
    <citation type="journal article" date="2017" name="Antonie Van Leeuwenhoek">
        <title>Phylogenomic resolution of the bacterial genus Pantoea and its relationship with Erwinia and Tatumella.</title>
        <authorList>
            <person name="Palmer M."/>
            <person name="Steenkamp E.T."/>
            <person name="Coetzee M.P."/>
            <person name="Chan W.Y."/>
            <person name="van Zyl E."/>
            <person name="De Maayer P."/>
            <person name="Coutinho T.A."/>
            <person name="Blom J."/>
            <person name="Smits T.H."/>
            <person name="Duffy B."/>
            <person name="Venter S.N."/>
        </authorList>
    </citation>
    <scope>NUCLEOTIDE SEQUENCE [LARGE SCALE GENOMIC DNA]</scope>
    <source>
        <strain evidence="6 7">LMG 26275</strain>
    </source>
</reference>